<evidence type="ECO:0000256" key="6">
    <source>
        <dbReference type="SAM" id="Phobius"/>
    </source>
</evidence>
<evidence type="ECO:0000256" key="5">
    <source>
        <dbReference type="ARBA" id="ARBA00023136"/>
    </source>
</evidence>
<organism evidence="7 8">
    <name type="scientific">Polychaeton citri CBS 116435</name>
    <dbReference type="NCBI Taxonomy" id="1314669"/>
    <lineage>
        <taxon>Eukaryota</taxon>
        <taxon>Fungi</taxon>
        <taxon>Dikarya</taxon>
        <taxon>Ascomycota</taxon>
        <taxon>Pezizomycotina</taxon>
        <taxon>Dothideomycetes</taxon>
        <taxon>Dothideomycetidae</taxon>
        <taxon>Capnodiales</taxon>
        <taxon>Capnodiaceae</taxon>
        <taxon>Polychaeton</taxon>
    </lineage>
</organism>
<keyword evidence="4 6" id="KW-1133">Transmembrane helix</keyword>
<gene>
    <name evidence="7" type="ORF">K431DRAFT_241436</name>
</gene>
<feature type="transmembrane region" description="Helical" evidence="6">
    <location>
        <begin position="266"/>
        <end position="284"/>
    </location>
</feature>
<accession>A0A9P4QDE0</accession>
<feature type="transmembrane region" description="Helical" evidence="6">
    <location>
        <begin position="80"/>
        <end position="98"/>
    </location>
</feature>
<keyword evidence="8" id="KW-1185">Reference proteome</keyword>
<comment type="subcellular location">
    <subcellularLocation>
        <location evidence="1">Membrane</location>
        <topology evidence="1">Multi-pass membrane protein</topology>
    </subcellularLocation>
</comment>
<evidence type="ECO:0000313" key="7">
    <source>
        <dbReference type="EMBL" id="KAF2724359.1"/>
    </source>
</evidence>
<evidence type="ECO:0000256" key="3">
    <source>
        <dbReference type="ARBA" id="ARBA00022692"/>
    </source>
</evidence>
<evidence type="ECO:0000313" key="8">
    <source>
        <dbReference type="Proteomes" id="UP000799441"/>
    </source>
</evidence>
<feature type="transmembrane region" description="Helical" evidence="6">
    <location>
        <begin position="36"/>
        <end position="53"/>
    </location>
</feature>
<dbReference type="GO" id="GO:0033229">
    <property type="term" value="F:cysteine transmembrane transporter activity"/>
    <property type="evidence" value="ECO:0007669"/>
    <property type="project" value="TreeGrafter"/>
</dbReference>
<dbReference type="PANTHER" id="PTHR43791:SF63">
    <property type="entry name" value="HIGH AFFINITY CYSTEINE TRANSPORTER"/>
    <property type="match status" value="1"/>
</dbReference>
<dbReference type="OrthoDB" id="6730379at2759"/>
<protein>
    <submittedName>
        <fullName evidence="7">Allantoate permease of the major facilitator superfamily</fullName>
    </submittedName>
</protein>
<dbReference type="AlphaFoldDB" id="A0A9P4QDE0"/>
<feature type="transmembrane region" description="Helical" evidence="6">
    <location>
        <begin position="393"/>
        <end position="414"/>
    </location>
</feature>
<feature type="transmembrane region" description="Helical" evidence="6">
    <location>
        <begin position="331"/>
        <end position="352"/>
    </location>
</feature>
<dbReference type="EMBL" id="MU003772">
    <property type="protein sequence ID" value="KAF2724359.1"/>
    <property type="molecule type" value="Genomic_DNA"/>
</dbReference>
<sequence>MCSVRNVDATQDLVEKLGDTVAPLTPEKQRELKRTLYIRLMSLLIVINLWLFIDKATLSYGSLLGLMEETGINGTQYNDLATIFYTGYIVAQVPGHYLMQRLPLGRFVSVAIFLWSVIIFLHCTAESFGALVPLRFLLGVTEAVLVPAMEVTMGMFFTPLEYAEVQPIWWISCMACPIPAGFMAYGLLWSQSPIRPWKFFMITTGGVSLLLSIVCWFYYPDNPARARMLSVEDRIHVIRKVHAATRSSIEQKTVKMSQVKETLRDPVSWLFFLAAFCLMIANNLQYQQSLIFLGMGVSTFGSTLVSVAGGGVAVAACILGWLLLRWFPNKGAYLGTFFCLPSIACGIGMVALPWSNRTGLLACLTLGGNTFGVTYVIMLAWASSSAAGYTKKLLRNVFFMVGYGISNIISPQIWVSRDGPRYYGAWIAQILVSWVMTPVILLVIRYILSRRNAERRKWIAEQAALGEHGHGYVERKLDDGRVTREQVDVSILDLTDIENKFFIYPL</sequence>
<feature type="transmembrane region" description="Helical" evidence="6">
    <location>
        <begin position="304"/>
        <end position="324"/>
    </location>
</feature>
<dbReference type="SUPFAM" id="SSF103473">
    <property type="entry name" value="MFS general substrate transporter"/>
    <property type="match status" value="1"/>
</dbReference>
<dbReference type="Pfam" id="PF07690">
    <property type="entry name" value="MFS_1"/>
    <property type="match status" value="1"/>
</dbReference>
<keyword evidence="5 6" id="KW-0472">Membrane</keyword>
<feature type="transmembrane region" description="Helical" evidence="6">
    <location>
        <begin position="136"/>
        <end position="156"/>
    </location>
</feature>
<proteinExistence type="predicted"/>
<feature type="transmembrane region" description="Helical" evidence="6">
    <location>
        <begin position="110"/>
        <end position="130"/>
    </location>
</feature>
<evidence type="ECO:0000256" key="1">
    <source>
        <dbReference type="ARBA" id="ARBA00004141"/>
    </source>
</evidence>
<dbReference type="GO" id="GO:0016020">
    <property type="term" value="C:membrane"/>
    <property type="evidence" value="ECO:0007669"/>
    <property type="project" value="UniProtKB-SubCell"/>
</dbReference>
<feature type="transmembrane region" description="Helical" evidence="6">
    <location>
        <begin position="358"/>
        <end position="381"/>
    </location>
</feature>
<dbReference type="InterPro" id="IPR011701">
    <property type="entry name" value="MFS"/>
</dbReference>
<reference evidence="7" key="1">
    <citation type="journal article" date="2020" name="Stud. Mycol.">
        <title>101 Dothideomycetes genomes: a test case for predicting lifestyles and emergence of pathogens.</title>
        <authorList>
            <person name="Haridas S."/>
            <person name="Albert R."/>
            <person name="Binder M."/>
            <person name="Bloem J."/>
            <person name="Labutti K."/>
            <person name="Salamov A."/>
            <person name="Andreopoulos B."/>
            <person name="Baker S."/>
            <person name="Barry K."/>
            <person name="Bills G."/>
            <person name="Bluhm B."/>
            <person name="Cannon C."/>
            <person name="Castanera R."/>
            <person name="Culley D."/>
            <person name="Daum C."/>
            <person name="Ezra D."/>
            <person name="Gonzalez J."/>
            <person name="Henrissat B."/>
            <person name="Kuo A."/>
            <person name="Liang C."/>
            <person name="Lipzen A."/>
            <person name="Lutzoni F."/>
            <person name="Magnuson J."/>
            <person name="Mondo S."/>
            <person name="Nolan M."/>
            <person name="Ohm R."/>
            <person name="Pangilinan J."/>
            <person name="Park H.-J."/>
            <person name="Ramirez L."/>
            <person name="Alfaro M."/>
            <person name="Sun H."/>
            <person name="Tritt A."/>
            <person name="Yoshinaga Y."/>
            <person name="Zwiers L.-H."/>
            <person name="Turgeon B."/>
            <person name="Goodwin S."/>
            <person name="Spatafora J."/>
            <person name="Crous P."/>
            <person name="Grigoriev I."/>
        </authorList>
    </citation>
    <scope>NUCLEOTIDE SEQUENCE</scope>
    <source>
        <strain evidence="7">CBS 116435</strain>
    </source>
</reference>
<feature type="transmembrane region" description="Helical" evidence="6">
    <location>
        <begin position="426"/>
        <end position="448"/>
    </location>
</feature>
<feature type="transmembrane region" description="Helical" evidence="6">
    <location>
        <begin position="199"/>
        <end position="219"/>
    </location>
</feature>
<evidence type="ECO:0000256" key="2">
    <source>
        <dbReference type="ARBA" id="ARBA00022448"/>
    </source>
</evidence>
<feature type="transmembrane region" description="Helical" evidence="6">
    <location>
        <begin position="168"/>
        <end position="187"/>
    </location>
</feature>
<comment type="caution">
    <text evidence="7">The sequence shown here is derived from an EMBL/GenBank/DDBJ whole genome shotgun (WGS) entry which is preliminary data.</text>
</comment>
<name>A0A9P4QDE0_9PEZI</name>
<dbReference type="Proteomes" id="UP000799441">
    <property type="component" value="Unassembled WGS sequence"/>
</dbReference>
<evidence type="ECO:0000256" key="4">
    <source>
        <dbReference type="ARBA" id="ARBA00022989"/>
    </source>
</evidence>
<dbReference type="PANTHER" id="PTHR43791">
    <property type="entry name" value="PERMEASE-RELATED"/>
    <property type="match status" value="1"/>
</dbReference>
<keyword evidence="2" id="KW-0813">Transport</keyword>
<dbReference type="InterPro" id="IPR036259">
    <property type="entry name" value="MFS_trans_sf"/>
</dbReference>
<keyword evidence="3 6" id="KW-0812">Transmembrane</keyword>
<dbReference type="Gene3D" id="1.20.1250.20">
    <property type="entry name" value="MFS general substrate transporter like domains"/>
    <property type="match status" value="1"/>
</dbReference>